<proteinExistence type="predicted"/>
<dbReference type="EMBL" id="OX465084">
    <property type="protein sequence ID" value="CAI9298905.1"/>
    <property type="molecule type" value="Genomic_DNA"/>
</dbReference>
<evidence type="ECO:0000256" key="1">
    <source>
        <dbReference type="SAM" id="MobiDB-lite"/>
    </source>
</evidence>
<feature type="region of interest" description="Disordered" evidence="1">
    <location>
        <begin position="81"/>
        <end position="105"/>
    </location>
</feature>
<feature type="region of interest" description="Disordered" evidence="1">
    <location>
        <begin position="1"/>
        <end position="27"/>
    </location>
</feature>
<dbReference type="Proteomes" id="UP001177003">
    <property type="component" value="Chromosome 8"/>
</dbReference>
<evidence type="ECO:0000313" key="2">
    <source>
        <dbReference type="EMBL" id="CAI9298905.1"/>
    </source>
</evidence>
<keyword evidence="3" id="KW-1185">Reference proteome</keyword>
<evidence type="ECO:0000313" key="3">
    <source>
        <dbReference type="Proteomes" id="UP001177003"/>
    </source>
</evidence>
<reference evidence="2" key="1">
    <citation type="submission" date="2023-04" db="EMBL/GenBank/DDBJ databases">
        <authorList>
            <person name="Vijverberg K."/>
            <person name="Xiong W."/>
            <person name="Schranz E."/>
        </authorList>
    </citation>
    <scope>NUCLEOTIDE SEQUENCE</scope>
</reference>
<dbReference type="AlphaFoldDB" id="A0AA35ZU25"/>
<protein>
    <recommendedName>
        <fullName evidence="4">Retrotransposon gag domain-containing protein</fullName>
    </recommendedName>
</protein>
<sequence>MSNAMENVNAGGTGGSQNNRTPGTPPFMFSTLPINFQPRAQPSQSARSTVSATIIADLQEQFQEWDKALEQMRQEMHVAGLLPPEGENEGGDQSFDNEAHSRSVPRQEVVGAVRGRGSSFRTFINCKLPTFEGGESVVACLRWIRKMDQTFQSGEFTEDQNMNYAVLTFDKEALEWWDTIDVRLTKVTRRAMTWEILSKKVKDHFCSDGSVQQTQQEFLNL</sequence>
<evidence type="ECO:0008006" key="4">
    <source>
        <dbReference type="Google" id="ProtNLM"/>
    </source>
</evidence>
<organism evidence="2 3">
    <name type="scientific">Lactuca saligna</name>
    <name type="common">Willowleaf lettuce</name>
    <dbReference type="NCBI Taxonomy" id="75948"/>
    <lineage>
        <taxon>Eukaryota</taxon>
        <taxon>Viridiplantae</taxon>
        <taxon>Streptophyta</taxon>
        <taxon>Embryophyta</taxon>
        <taxon>Tracheophyta</taxon>
        <taxon>Spermatophyta</taxon>
        <taxon>Magnoliopsida</taxon>
        <taxon>eudicotyledons</taxon>
        <taxon>Gunneridae</taxon>
        <taxon>Pentapetalae</taxon>
        <taxon>asterids</taxon>
        <taxon>campanulids</taxon>
        <taxon>Asterales</taxon>
        <taxon>Asteraceae</taxon>
        <taxon>Cichorioideae</taxon>
        <taxon>Cichorieae</taxon>
        <taxon>Lactucinae</taxon>
        <taxon>Lactuca</taxon>
    </lineage>
</organism>
<gene>
    <name evidence="2" type="ORF">LSALG_LOCUS37641</name>
</gene>
<name>A0AA35ZU25_LACSI</name>
<accession>A0AA35ZU25</accession>